<dbReference type="Proteomes" id="UP001549313">
    <property type="component" value="Unassembled WGS sequence"/>
</dbReference>
<organism evidence="2 3">
    <name type="scientific">Brevundimonas faecalis</name>
    <dbReference type="NCBI Taxonomy" id="947378"/>
    <lineage>
        <taxon>Bacteria</taxon>
        <taxon>Pseudomonadati</taxon>
        <taxon>Pseudomonadota</taxon>
        <taxon>Alphaproteobacteria</taxon>
        <taxon>Caulobacterales</taxon>
        <taxon>Caulobacteraceae</taxon>
        <taxon>Brevundimonas</taxon>
    </lineage>
</organism>
<evidence type="ECO:0000313" key="2">
    <source>
        <dbReference type="EMBL" id="MET4683440.1"/>
    </source>
</evidence>
<keyword evidence="1" id="KW-0812">Transmembrane</keyword>
<comment type="caution">
    <text evidence="2">The sequence shown here is derived from an EMBL/GenBank/DDBJ whole genome shotgun (WGS) entry which is preliminary data.</text>
</comment>
<gene>
    <name evidence="2" type="ORF">ABIE19_001349</name>
</gene>
<protein>
    <recommendedName>
        <fullName evidence="4">DUF983 domain-containing protein</fullName>
    </recommendedName>
</protein>
<evidence type="ECO:0000256" key="1">
    <source>
        <dbReference type="SAM" id="Phobius"/>
    </source>
</evidence>
<evidence type="ECO:0008006" key="4">
    <source>
        <dbReference type="Google" id="ProtNLM"/>
    </source>
</evidence>
<reference evidence="2 3" key="1">
    <citation type="submission" date="2024-06" db="EMBL/GenBank/DDBJ databases">
        <title>Sorghum-associated microbial communities from plants grown in Nebraska, USA.</title>
        <authorList>
            <person name="Schachtman D."/>
        </authorList>
    </citation>
    <scope>NUCLEOTIDE SEQUENCE [LARGE SCALE GENOMIC DNA]</scope>
    <source>
        <strain evidence="2 3">2814</strain>
    </source>
</reference>
<accession>A0ABV2RAK8</accession>
<feature type="transmembrane region" description="Helical" evidence="1">
    <location>
        <begin position="66"/>
        <end position="89"/>
    </location>
</feature>
<keyword evidence="1" id="KW-0472">Membrane</keyword>
<dbReference type="EMBL" id="JBEPTF010000001">
    <property type="protein sequence ID" value="MET4683440.1"/>
    <property type="molecule type" value="Genomic_DNA"/>
</dbReference>
<proteinExistence type="predicted"/>
<keyword evidence="3" id="KW-1185">Reference proteome</keyword>
<name>A0ABV2RAK8_9CAUL</name>
<feature type="transmembrane region" description="Helical" evidence="1">
    <location>
        <begin position="40"/>
        <end position="60"/>
    </location>
</feature>
<keyword evidence="1" id="KW-1133">Transmembrane helix</keyword>
<sequence length="106" mass="11340">MKIEIRPGACPSCRRRIPVMRALSQLKPRPFDCRGCGERIVRASGMGWLCVGLFVVLWTAKTFLGLSGVPFAAAMAVAVLLILLVPIFLTPVAKADQAGASSPSRT</sequence>
<evidence type="ECO:0000313" key="3">
    <source>
        <dbReference type="Proteomes" id="UP001549313"/>
    </source>
</evidence>
<dbReference type="RefSeq" id="WP_354088359.1">
    <property type="nucleotide sequence ID" value="NZ_JBEPTF010000001.1"/>
</dbReference>